<feature type="compositionally biased region" description="Basic residues" evidence="1">
    <location>
        <begin position="1098"/>
        <end position="1110"/>
    </location>
</feature>
<feature type="compositionally biased region" description="Basic and acidic residues" evidence="1">
    <location>
        <begin position="1"/>
        <end position="10"/>
    </location>
</feature>
<organism evidence="2 3">
    <name type="scientific">Massarina eburnea CBS 473.64</name>
    <dbReference type="NCBI Taxonomy" id="1395130"/>
    <lineage>
        <taxon>Eukaryota</taxon>
        <taxon>Fungi</taxon>
        <taxon>Dikarya</taxon>
        <taxon>Ascomycota</taxon>
        <taxon>Pezizomycotina</taxon>
        <taxon>Dothideomycetes</taxon>
        <taxon>Pleosporomycetidae</taxon>
        <taxon>Pleosporales</taxon>
        <taxon>Massarineae</taxon>
        <taxon>Massarinaceae</taxon>
        <taxon>Massarina</taxon>
    </lineage>
</organism>
<evidence type="ECO:0000313" key="3">
    <source>
        <dbReference type="Proteomes" id="UP000799753"/>
    </source>
</evidence>
<feature type="region of interest" description="Disordered" evidence="1">
    <location>
        <begin position="741"/>
        <end position="764"/>
    </location>
</feature>
<dbReference type="EMBL" id="MU006784">
    <property type="protein sequence ID" value="KAF2640592.1"/>
    <property type="molecule type" value="Genomic_DNA"/>
</dbReference>
<feature type="compositionally biased region" description="Basic and acidic residues" evidence="1">
    <location>
        <begin position="924"/>
        <end position="945"/>
    </location>
</feature>
<feature type="compositionally biased region" description="Pro residues" evidence="1">
    <location>
        <begin position="419"/>
        <end position="434"/>
    </location>
</feature>
<feature type="region of interest" description="Disordered" evidence="1">
    <location>
        <begin position="911"/>
        <end position="953"/>
    </location>
</feature>
<feature type="compositionally biased region" description="Polar residues" evidence="1">
    <location>
        <begin position="452"/>
        <end position="475"/>
    </location>
</feature>
<gene>
    <name evidence="2" type="ORF">P280DRAFT_517960</name>
</gene>
<feature type="region of interest" description="Disordered" evidence="1">
    <location>
        <begin position="366"/>
        <end position="489"/>
    </location>
</feature>
<feature type="region of interest" description="Disordered" evidence="1">
    <location>
        <begin position="1013"/>
        <end position="1110"/>
    </location>
</feature>
<feature type="compositionally biased region" description="Basic and acidic residues" evidence="1">
    <location>
        <begin position="741"/>
        <end position="754"/>
    </location>
</feature>
<accession>A0A6A6S078</accession>
<feature type="region of interest" description="Disordered" evidence="1">
    <location>
        <begin position="869"/>
        <end position="895"/>
    </location>
</feature>
<feature type="compositionally biased region" description="Basic and acidic residues" evidence="1">
    <location>
        <begin position="144"/>
        <end position="160"/>
    </location>
</feature>
<feature type="compositionally biased region" description="Low complexity" evidence="1">
    <location>
        <begin position="213"/>
        <end position="223"/>
    </location>
</feature>
<evidence type="ECO:0000256" key="1">
    <source>
        <dbReference type="SAM" id="MobiDB-lite"/>
    </source>
</evidence>
<protein>
    <submittedName>
        <fullName evidence="2">Uncharacterized protein</fullName>
    </submittedName>
</protein>
<sequence length="1110" mass="124906">MSRHDQEHHLPPLTTIPSSPKHPPSTSPSLRISNTATSRQYFSNLSSAIRPHDTSPSIERGAFSQSPHTSPHLLVTGTGSGTALLSTSHQNDFSHASNNTNHPREQPSPEGQDDMFGNRIKDTRAEPLHVQMKRRPSYRNPLDAQRDMEQDSVYKDDGGRKQKRRRHSPKRYDEDQDKAVVSKRGGIGESFTSLRSGRMIRDLISSDEDDGSPTESSTPDTPSYRSASSSPGEEDEATAALDLWELPITIHDDTEDTSHREGFVDSDMEALRELSDGLADGSEGMYPSPYMVEKEETKAHKKRLSTIDERSETGSSGKSTEIARDRPISIGSDEGSPFLTSIGEDSPILADARVVRIQSVTVGSPVLAVPRPPYKGMRKEKEKRQNKPTPLSQTHTESPATSPPHPKTSSHRPTTPQRTPSPPIPIQAPQPIQPPTAISIRPLPSQSPSPGPETHQTIRSNINRLAASTPTPSRSMRTRARPRKPLGLNQCTPTIYHLTHSLQAKQLFHTTHKKDDRRFSIHSGVKNSPAYCKAISEGILRYYCGETEVQSLIDRFCRRQGEKEVHLVIVEEIAKKTAVQRLMRYMRRSCGIPVLCPVYEFTAPGTGIREGIDTLRALEVFGLAADYSRIRALLIKQILSGRRLTFDDVESVWYGYGAVFRETEIGDAVVCWILFEGMGRVEADKTKVGPMDEEIMMVLNARGYEGLRGVVMREVGRKAYRNEYKASFMERRRWERTMKKKMDEESRVKRKDDGGGGSGTGEVKRMGGLELEKVGEDTDWDLTWDVQRDRYGTKKRIREEDFAMSFLTGDVDEVLAQTGGDRHTEDSMKPRKPTLSLKKEYLRILNSEVGSVRSMDIWDMPDNLAPTIQPLPRGRLTSSPEMQGTHTSFSKNYMRSLEDRSTDSWHRRGLAESLNSAQKGRGVINDKDRGGSNSLRPDRRPKFDRSYPTASVTQEIPQIRRRPPFLQQREPAVAKQHQAMPRQENIRSVRRGRSPTPRKSLPVHYSHTRDIPAFSRVPSIPNPRARPLYTDPTPSLEDLMRKTDPLTGRKPGWKPRPKRLNNNRANTMKSLPPHPSPRSFRTQYQQRGGVLGSIARALRPRKGRSKSLGR</sequence>
<dbReference type="OrthoDB" id="3796468at2759"/>
<feature type="compositionally biased region" description="Low complexity" evidence="1">
    <location>
        <begin position="73"/>
        <end position="88"/>
    </location>
</feature>
<name>A0A6A6S078_9PLEO</name>
<proteinExistence type="predicted"/>
<keyword evidence="3" id="KW-1185">Reference proteome</keyword>
<feature type="region of interest" description="Disordered" evidence="1">
    <location>
        <begin position="294"/>
        <end position="343"/>
    </location>
</feature>
<feature type="compositionally biased region" description="Polar residues" evidence="1">
    <location>
        <begin position="30"/>
        <end position="47"/>
    </location>
</feature>
<dbReference type="Proteomes" id="UP000799753">
    <property type="component" value="Unassembled WGS sequence"/>
</dbReference>
<evidence type="ECO:0000313" key="2">
    <source>
        <dbReference type="EMBL" id="KAF2640592.1"/>
    </source>
</evidence>
<feature type="region of interest" description="Disordered" evidence="1">
    <location>
        <begin position="1"/>
        <end position="236"/>
    </location>
</feature>
<reference evidence="2" key="1">
    <citation type="journal article" date="2020" name="Stud. Mycol.">
        <title>101 Dothideomycetes genomes: a test case for predicting lifestyles and emergence of pathogens.</title>
        <authorList>
            <person name="Haridas S."/>
            <person name="Albert R."/>
            <person name="Binder M."/>
            <person name="Bloem J."/>
            <person name="Labutti K."/>
            <person name="Salamov A."/>
            <person name="Andreopoulos B."/>
            <person name="Baker S."/>
            <person name="Barry K."/>
            <person name="Bills G."/>
            <person name="Bluhm B."/>
            <person name="Cannon C."/>
            <person name="Castanera R."/>
            <person name="Culley D."/>
            <person name="Daum C."/>
            <person name="Ezra D."/>
            <person name="Gonzalez J."/>
            <person name="Henrissat B."/>
            <person name="Kuo A."/>
            <person name="Liang C."/>
            <person name="Lipzen A."/>
            <person name="Lutzoni F."/>
            <person name="Magnuson J."/>
            <person name="Mondo S."/>
            <person name="Nolan M."/>
            <person name="Ohm R."/>
            <person name="Pangilinan J."/>
            <person name="Park H.-J."/>
            <person name="Ramirez L."/>
            <person name="Alfaro M."/>
            <person name="Sun H."/>
            <person name="Tritt A."/>
            <person name="Yoshinaga Y."/>
            <person name="Zwiers L.-H."/>
            <person name="Turgeon B."/>
            <person name="Goodwin S."/>
            <person name="Spatafora J."/>
            <person name="Crous P."/>
            <person name="Grigoriev I."/>
        </authorList>
    </citation>
    <scope>NUCLEOTIDE SEQUENCE</scope>
    <source>
        <strain evidence="2">CBS 473.64</strain>
    </source>
</reference>
<feature type="compositionally biased region" description="Polar residues" evidence="1">
    <location>
        <begin position="89"/>
        <end position="101"/>
    </location>
</feature>
<feature type="compositionally biased region" description="Polar residues" evidence="1">
    <location>
        <begin position="387"/>
        <end position="400"/>
    </location>
</feature>
<feature type="compositionally biased region" description="Basic and acidic residues" evidence="1">
    <location>
        <begin position="170"/>
        <end position="180"/>
    </location>
</feature>
<dbReference type="AlphaFoldDB" id="A0A6A6S078"/>
<feature type="compositionally biased region" description="Polar residues" evidence="1">
    <location>
        <begin position="876"/>
        <end position="893"/>
    </location>
</feature>
<feature type="compositionally biased region" description="Basic residues" evidence="1">
    <location>
        <begin position="1051"/>
        <end position="1061"/>
    </location>
</feature>